<organism evidence="1">
    <name type="scientific">Escherichia phage PMBT16</name>
    <dbReference type="NCBI Taxonomy" id="3137282"/>
    <lineage>
        <taxon>Viruses</taxon>
    </lineage>
</organism>
<dbReference type="InterPro" id="IPR057389">
    <property type="entry name" value="Zn-bd_phage"/>
</dbReference>
<protein>
    <recommendedName>
        <fullName evidence="2">Phage protein</fullName>
    </recommendedName>
</protein>
<evidence type="ECO:0000313" key="1">
    <source>
        <dbReference type="EMBL" id="XCD29134.1"/>
    </source>
</evidence>
<dbReference type="EMBL" id="PP554575">
    <property type="protein sequence ID" value="XCD29134.1"/>
    <property type="molecule type" value="Genomic_DNA"/>
</dbReference>
<evidence type="ECO:0008006" key="2">
    <source>
        <dbReference type="Google" id="ProtNLM"/>
    </source>
</evidence>
<sequence>MIWERIMRNKKELYSGEWINDQQVGEVTCFRCFTKYNLKTAPKSVPKTDGYYIKEPHCPKCKCRLYWSNL</sequence>
<reference evidence="1" key="1">
    <citation type="submission" date="2024-03" db="EMBL/GenBank/DDBJ databases">
        <title>This phage originates from the Bacteriophage catalogue of the Bacteriophage Competence Centre, Department of Microbiology und Biotechnology, Max Rubner-Institut, Kiel, Germany.</title>
        <authorList>
            <person name="Sprotte S."/>
            <person name="Brinks E."/>
        </authorList>
    </citation>
    <scope>NUCLEOTIDE SEQUENCE</scope>
</reference>
<dbReference type="Pfam" id="PF23903">
    <property type="entry name" value="Phage_zn_bind_2"/>
    <property type="match status" value="1"/>
</dbReference>
<name>A0AAU8BSH5_9VIRU</name>
<proteinExistence type="predicted"/>
<accession>A0AAU8BSH5</accession>